<reference evidence="2" key="1">
    <citation type="submission" date="2022-08" db="EMBL/GenBank/DDBJ databases">
        <authorList>
            <person name="Kallberg Y."/>
            <person name="Tangrot J."/>
            <person name="Rosling A."/>
        </authorList>
    </citation>
    <scope>NUCLEOTIDE SEQUENCE</scope>
    <source>
        <strain evidence="2">Wild A</strain>
    </source>
</reference>
<dbReference type="InterPro" id="IPR004875">
    <property type="entry name" value="DDE_SF_endonuclease_dom"/>
</dbReference>
<evidence type="ECO:0000259" key="1">
    <source>
        <dbReference type="Pfam" id="PF03184"/>
    </source>
</evidence>
<dbReference type="OrthoDB" id="2439318at2759"/>
<evidence type="ECO:0000313" key="3">
    <source>
        <dbReference type="Proteomes" id="UP001153678"/>
    </source>
</evidence>
<proteinExistence type="predicted"/>
<dbReference type="PANTHER" id="PTHR19303">
    <property type="entry name" value="TRANSPOSON"/>
    <property type="match status" value="1"/>
</dbReference>
<name>A0A9W4TCQ1_9GLOM</name>
<feature type="domain" description="DDE-1" evidence="1">
    <location>
        <begin position="139"/>
        <end position="255"/>
    </location>
</feature>
<feature type="non-terminal residue" evidence="2">
    <location>
        <position position="1"/>
    </location>
</feature>
<dbReference type="Pfam" id="PF03184">
    <property type="entry name" value="DDE_1"/>
    <property type="match status" value="1"/>
</dbReference>
<gene>
    <name evidence="2" type="ORF">FWILDA_LOCUS19427</name>
</gene>
<dbReference type="PANTHER" id="PTHR19303:SF74">
    <property type="entry name" value="POGO TRANSPOSABLE ELEMENT WITH KRAB DOMAIN"/>
    <property type="match status" value="1"/>
</dbReference>
<dbReference type="GO" id="GO:0003677">
    <property type="term" value="F:DNA binding"/>
    <property type="evidence" value="ECO:0007669"/>
    <property type="project" value="TreeGrafter"/>
</dbReference>
<dbReference type="AlphaFoldDB" id="A0A9W4TCQ1"/>
<dbReference type="EMBL" id="CAMKVN010023478">
    <property type="protein sequence ID" value="CAI2200149.1"/>
    <property type="molecule type" value="Genomic_DNA"/>
</dbReference>
<accession>A0A9W4TCQ1</accession>
<dbReference type="GO" id="GO:0005634">
    <property type="term" value="C:nucleus"/>
    <property type="evidence" value="ECO:0007669"/>
    <property type="project" value="TreeGrafter"/>
</dbReference>
<organism evidence="2 3">
    <name type="scientific">Funneliformis geosporum</name>
    <dbReference type="NCBI Taxonomy" id="1117311"/>
    <lineage>
        <taxon>Eukaryota</taxon>
        <taxon>Fungi</taxon>
        <taxon>Fungi incertae sedis</taxon>
        <taxon>Mucoromycota</taxon>
        <taxon>Glomeromycotina</taxon>
        <taxon>Glomeromycetes</taxon>
        <taxon>Glomerales</taxon>
        <taxon>Glomeraceae</taxon>
        <taxon>Funneliformis</taxon>
    </lineage>
</organism>
<feature type="non-terminal residue" evidence="2">
    <location>
        <position position="256"/>
    </location>
</feature>
<evidence type="ECO:0000313" key="2">
    <source>
        <dbReference type="EMBL" id="CAI2200149.1"/>
    </source>
</evidence>
<dbReference type="Proteomes" id="UP001153678">
    <property type="component" value="Unassembled WGS sequence"/>
</dbReference>
<keyword evidence="3" id="KW-1185">Reference proteome</keyword>
<protein>
    <submittedName>
        <fullName evidence="2">7254_t:CDS:1</fullName>
    </submittedName>
</protein>
<sequence length="256" mass="29488">YCINMQKLGFGLTRQGVNHCIIEIMRINKRKHPFSENGPGYDWWKRFMRDHSELSIRIPQELSEARAQRANATIVKDHFDKLKQIIYENSLTAIQIWNMDETGFVIVPKSEKVLARRGARQVHKVSHGNSHEHISLVPTISAAGSYIPPLIIYKGVRTIPNLLEGAPSGTVMGFTNTGYMREELFQIYLNHFIKSISPIRPVLLILDGHKRYINYTCVDFYRQNGILLYVLTPHTTHILQPSELSFAKLKKEYNKA</sequence>
<dbReference type="InterPro" id="IPR050863">
    <property type="entry name" value="CenT-Element_Derived"/>
</dbReference>
<comment type="caution">
    <text evidence="2">The sequence shown here is derived from an EMBL/GenBank/DDBJ whole genome shotgun (WGS) entry which is preliminary data.</text>
</comment>